<feature type="transmembrane region" description="Helical" evidence="1">
    <location>
        <begin position="29"/>
        <end position="55"/>
    </location>
</feature>
<evidence type="ECO:0000256" key="1">
    <source>
        <dbReference type="SAM" id="Phobius"/>
    </source>
</evidence>
<dbReference type="Pfam" id="PF13828">
    <property type="entry name" value="DUF4190"/>
    <property type="match status" value="1"/>
</dbReference>
<keyword evidence="1" id="KW-0812">Transmembrane</keyword>
<gene>
    <name evidence="3" type="ORF">BKP45_21285</name>
</gene>
<evidence type="ECO:0000313" key="3">
    <source>
        <dbReference type="EMBL" id="OIJ16544.1"/>
    </source>
</evidence>
<name>A0A1S2LW51_9BACI</name>
<comment type="caution">
    <text evidence="3">The sequence shown here is derived from an EMBL/GenBank/DDBJ whole genome shotgun (WGS) entry which is preliminary data.</text>
</comment>
<dbReference type="EMBL" id="MLQS01000035">
    <property type="protein sequence ID" value="OIJ16544.1"/>
    <property type="molecule type" value="Genomic_DNA"/>
</dbReference>
<feature type="transmembrane region" description="Helical" evidence="1">
    <location>
        <begin position="75"/>
        <end position="99"/>
    </location>
</feature>
<accession>A0A1S2LW51</accession>
<organism evidence="3 4">
    <name type="scientific">Anaerobacillus alkalidiazotrophicus</name>
    <dbReference type="NCBI Taxonomy" id="472963"/>
    <lineage>
        <taxon>Bacteria</taxon>
        <taxon>Bacillati</taxon>
        <taxon>Bacillota</taxon>
        <taxon>Bacilli</taxon>
        <taxon>Bacillales</taxon>
        <taxon>Bacillaceae</taxon>
        <taxon>Anaerobacillus</taxon>
    </lineage>
</organism>
<reference evidence="3 4" key="1">
    <citation type="submission" date="2016-10" db="EMBL/GenBank/DDBJ databases">
        <title>Draft genome sequences of four alkaliphilic bacteria belonging to the Anaerobacillus genus.</title>
        <authorList>
            <person name="Bassil N.M."/>
            <person name="Lloyd J.R."/>
        </authorList>
    </citation>
    <scope>NUCLEOTIDE SEQUENCE [LARGE SCALE GENOMIC DNA]</scope>
    <source>
        <strain evidence="3 4">DSM 22531</strain>
    </source>
</reference>
<keyword evidence="4" id="KW-1185">Reference proteome</keyword>
<dbReference type="OrthoDB" id="2972738at2"/>
<dbReference type="Proteomes" id="UP000180057">
    <property type="component" value="Unassembled WGS sequence"/>
</dbReference>
<evidence type="ECO:0000313" key="4">
    <source>
        <dbReference type="Proteomes" id="UP000180057"/>
    </source>
</evidence>
<sequence length="102" mass="10771">MLIRILLNFFVKGGRKSVVEKLKTNSKAVVSLTLGILSILIPAMGMLLGIIGIIFSKIAKEEIENTNEAGSGLATSGMVCSIVGAVIQLFLVLVGILSFHSI</sequence>
<keyword evidence="1" id="KW-1133">Transmembrane helix</keyword>
<protein>
    <recommendedName>
        <fullName evidence="2">DUF4190 domain-containing protein</fullName>
    </recommendedName>
</protein>
<evidence type="ECO:0000259" key="2">
    <source>
        <dbReference type="Pfam" id="PF13828"/>
    </source>
</evidence>
<proteinExistence type="predicted"/>
<dbReference type="InterPro" id="IPR025241">
    <property type="entry name" value="DUF4190"/>
</dbReference>
<dbReference type="AlphaFoldDB" id="A0A1S2LW51"/>
<keyword evidence="1" id="KW-0472">Membrane</keyword>
<feature type="domain" description="DUF4190" evidence="2">
    <location>
        <begin position="28"/>
        <end position="87"/>
    </location>
</feature>
<dbReference type="STRING" id="472963.BKP45_21285"/>